<organism evidence="1 2">
    <name type="scientific">Daucus carota subsp. sativus</name>
    <name type="common">Carrot</name>
    <dbReference type="NCBI Taxonomy" id="79200"/>
    <lineage>
        <taxon>Eukaryota</taxon>
        <taxon>Viridiplantae</taxon>
        <taxon>Streptophyta</taxon>
        <taxon>Embryophyta</taxon>
        <taxon>Tracheophyta</taxon>
        <taxon>Spermatophyta</taxon>
        <taxon>Magnoliopsida</taxon>
        <taxon>eudicotyledons</taxon>
        <taxon>Gunneridae</taxon>
        <taxon>Pentapetalae</taxon>
        <taxon>asterids</taxon>
        <taxon>campanulids</taxon>
        <taxon>Apiales</taxon>
        <taxon>Apiaceae</taxon>
        <taxon>Apioideae</taxon>
        <taxon>Scandiceae</taxon>
        <taxon>Daucinae</taxon>
        <taxon>Daucus</taxon>
        <taxon>Daucus sect. Daucus</taxon>
    </lineage>
</organism>
<dbReference type="CDD" id="cd06257">
    <property type="entry name" value="DnaJ"/>
    <property type="match status" value="1"/>
</dbReference>
<sequence>MAATAAAATTSVHGLRDFQTVAVVPKIGYVNIPRLARRFCICSSSEADEIATATATATTTTTNETDGESTVEVQEEPESFISALNAEKAIRGIPISGFDYYETLGLQKGCSIDEVTAAYKKKLEEVMNEGLEEEECSRRVDLLKESHSILSSVQDRRLYDWSLSRNGNPETYVWPFEVDSTPTSTELPPPQEEEDVGPTTAVGYFLLGWVVLSITLSIALNR</sequence>
<dbReference type="GO" id="GO:0010598">
    <property type="term" value="C:NAD(P)H dehydrogenase complex (plastoquinone)"/>
    <property type="evidence" value="ECO:0007669"/>
    <property type="project" value="InterPro"/>
</dbReference>
<accession>A0A166IEV6</accession>
<dbReference type="AlphaFoldDB" id="A0A166IEV6"/>
<dbReference type="PANTHER" id="PTHR47726:SF1">
    <property type="entry name" value="NAD(P)H-QUINONE OXIDOREDUCTASE SUBUNIT U, CHLOROPLASTIC"/>
    <property type="match status" value="1"/>
</dbReference>
<proteinExistence type="predicted"/>
<dbReference type="InterPro" id="IPR036869">
    <property type="entry name" value="J_dom_sf"/>
</dbReference>
<dbReference type="Gene3D" id="1.10.287.110">
    <property type="entry name" value="DnaJ domain"/>
    <property type="match status" value="1"/>
</dbReference>
<name>A0A166IEV6_DAUCS</name>
<reference evidence="1" key="1">
    <citation type="journal article" date="2016" name="Nat. Genet.">
        <title>A high-quality carrot genome assembly provides new insights into carotenoid accumulation and asterid genome evolution.</title>
        <authorList>
            <person name="Iorizzo M."/>
            <person name="Ellison S."/>
            <person name="Senalik D."/>
            <person name="Zeng P."/>
            <person name="Satapoomin P."/>
            <person name="Huang J."/>
            <person name="Bowman M."/>
            <person name="Iovene M."/>
            <person name="Sanseverino W."/>
            <person name="Cavagnaro P."/>
            <person name="Yildiz M."/>
            <person name="Macko-Podgorni A."/>
            <person name="Moranska E."/>
            <person name="Grzebelus E."/>
            <person name="Grzebelus D."/>
            <person name="Ashrafi H."/>
            <person name="Zheng Z."/>
            <person name="Cheng S."/>
            <person name="Spooner D."/>
            <person name="Van Deynze A."/>
            <person name="Simon P."/>
        </authorList>
    </citation>
    <scope>NUCLEOTIDE SEQUENCE</scope>
    <source>
        <tissue evidence="1">Leaf</tissue>
    </source>
</reference>
<evidence type="ECO:0000313" key="1">
    <source>
        <dbReference type="EMBL" id="WOG84763.1"/>
    </source>
</evidence>
<dbReference type="KEGG" id="dcr:108209018"/>
<dbReference type="SUPFAM" id="SSF46565">
    <property type="entry name" value="Chaperone J-domain"/>
    <property type="match status" value="1"/>
</dbReference>
<dbReference type="EMBL" id="CP093343">
    <property type="protein sequence ID" value="WOG84763.1"/>
    <property type="molecule type" value="Genomic_DNA"/>
</dbReference>
<evidence type="ECO:0000313" key="2">
    <source>
        <dbReference type="Proteomes" id="UP000077755"/>
    </source>
</evidence>
<dbReference type="GO" id="GO:0009535">
    <property type="term" value="C:chloroplast thylakoid membrane"/>
    <property type="evidence" value="ECO:0007669"/>
    <property type="project" value="InterPro"/>
</dbReference>
<dbReference type="InterPro" id="IPR044199">
    <property type="entry name" value="NdhU_chloroplastic"/>
</dbReference>
<dbReference type="OrthoDB" id="2013770at2759"/>
<dbReference type="Pfam" id="PF00226">
    <property type="entry name" value="DnaJ"/>
    <property type="match status" value="1"/>
</dbReference>
<gene>
    <name evidence="1" type="ORF">DCAR_0103947</name>
</gene>
<dbReference type="PANTHER" id="PTHR47726">
    <property type="entry name" value="NAD(P)H-QUINONE OXIDOREDUCTASE SUBUNIT U, CHLOROPLASTIC"/>
    <property type="match status" value="1"/>
</dbReference>
<dbReference type="OMA" id="LWPFEVD"/>
<dbReference type="InterPro" id="IPR001623">
    <property type="entry name" value="DnaJ_domain"/>
</dbReference>
<reference evidence="1" key="2">
    <citation type="submission" date="2022-03" db="EMBL/GenBank/DDBJ databases">
        <title>Draft title - Genomic analysis of global carrot germplasm unveils the trajectory of domestication and the origin of high carotenoid orange carrot.</title>
        <authorList>
            <person name="Iorizzo M."/>
            <person name="Ellison S."/>
            <person name="Senalik D."/>
            <person name="Macko-Podgorni A."/>
            <person name="Grzebelus D."/>
            <person name="Bostan H."/>
            <person name="Rolling W."/>
            <person name="Curaba J."/>
            <person name="Simon P."/>
        </authorList>
    </citation>
    <scope>NUCLEOTIDE SEQUENCE</scope>
    <source>
        <tissue evidence="1">Leaf</tissue>
    </source>
</reference>
<dbReference type="Proteomes" id="UP000077755">
    <property type="component" value="Chromosome 1"/>
</dbReference>
<keyword evidence="2" id="KW-1185">Reference proteome</keyword>
<protein>
    <submittedName>
        <fullName evidence="1">Uncharacterized protein</fullName>
    </submittedName>
</protein>
<dbReference type="Gramene" id="KZN11060">
    <property type="protein sequence ID" value="KZN11060"/>
    <property type="gene ID" value="DCAR_003716"/>
</dbReference>